<keyword evidence="3" id="KW-1185">Reference proteome</keyword>
<dbReference type="EMBL" id="ML978068">
    <property type="protein sequence ID" value="KAF2017930.1"/>
    <property type="molecule type" value="Genomic_DNA"/>
</dbReference>
<dbReference type="RefSeq" id="XP_033386269.1">
    <property type="nucleotide sequence ID" value="XM_033527608.1"/>
</dbReference>
<dbReference type="GO" id="GO:0005524">
    <property type="term" value="F:ATP binding"/>
    <property type="evidence" value="ECO:0007669"/>
    <property type="project" value="InterPro"/>
</dbReference>
<name>A0A6A5XZ75_9PLEO</name>
<dbReference type="AlphaFoldDB" id="A0A6A5XZ75"/>
<keyword evidence="2" id="KW-0808">Transferase</keyword>
<dbReference type="GeneID" id="54285005"/>
<dbReference type="Proteomes" id="UP000799778">
    <property type="component" value="Unassembled WGS sequence"/>
</dbReference>
<evidence type="ECO:0000259" key="1">
    <source>
        <dbReference type="PROSITE" id="PS50011"/>
    </source>
</evidence>
<dbReference type="Gene3D" id="3.90.1200.10">
    <property type="match status" value="1"/>
</dbReference>
<organism evidence="2 3">
    <name type="scientific">Aaosphaeria arxii CBS 175.79</name>
    <dbReference type="NCBI Taxonomy" id="1450172"/>
    <lineage>
        <taxon>Eukaryota</taxon>
        <taxon>Fungi</taxon>
        <taxon>Dikarya</taxon>
        <taxon>Ascomycota</taxon>
        <taxon>Pezizomycotina</taxon>
        <taxon>Dothideomycetes</taxon>
        <taxon>Pleosporomycetidae</taxon>
        <taxon>Pleosporales</taxon>
        <taxon>Pleosporales incertae sedis</taxon>
        <taxon>Aaosphaeria</taxon>
    </lineage>
</organism>
<feature type="domain" description="Protein kinase" evidence="1">
    <location>
        <begin position="1"/>
        <end position="257"/>
    </location>
</feature>
<dbReference type="PROSITE" id="PS50011">
    <property type="entry name" value="PROTEIN_KINASE_DOM"/>
    <property type="match status" value="1"/>
</dbReference>
<dbReference type="Pfam" id="PF01636">
    <property type="entry name" value="APH"/>
    <property type="match status" value="1"/>
</dbReference>
<dbReference type="GO" id="GO:0004672">
    <property type="term" value="F:protein kinase activity"/>
    <property type="evidence" value="ECO:0007669"/>
    <property type="project" value="InterPro"/>
</dbReference>
<dbReference type="PANTHER" id="PTHR21310">
    <property type="entry name" value="AMINOGLYCOSIDE PHOSPHOTRANSFERASE-RELATED-RELATED"/>
    <property type="match status" value="1"/>
</dbReference>
<gene>
    <name evidence="2" type="ORF">BU24DRAFT_420976</name>
</gene>
<protein>
    <submittedName>
        <fullName evidence="2">Phosphotransferase enzyme family protein-like protein</fullName>
    </submittedName>
</protein>
<dbReference type="SUPFAM" id="SSF56112">
    <property type="entry name" value="Protein kinase-like (PK-like)"/>
    <property type="match status" value="1"/>
</dbReference>
<dbReference type="InterPro" id="IPR000719">
    <property type="entry name" value="Prot_kinase_dom"/>
</dbReference>
<sequence>MSARVLTAEELSKAVVFGDFMAVYKVDEKTVVKKGEGIRMAEAHAMRLVSEKTTVPVLEVFNAYTDPESGHVHIVMEFVEGDVLSNVWDKLNSDQQNEITEQLRDYVSQLRQIKGSFIGSTDGTACEDQLFTDILGGYGPYENEKAFNQGIVTAFRNTSQGGWIDLVCDMVLSLKDHEIILTHGDLSPRNIIVQGSKVKAVLDWEMTGYYPEYWEYAKAMYRLAWVESWITGRNIEKIMDQYLSELAILLNVRTIVW</sequence>
<proteinExistence type="predicted"/>
<evidence type="ECO:0000313" key="2">
    <source>
        <dbReference type="EMBL" id="KAF2017930.1"/>
    </source>
</evidence>
<dbReference type="InterPro" id="IPR051678">
    <property type="entry name" value="AGP_Transferase"/>
</dbReference>
<evidence type="ECO:0000313" key="3">
    <source>
        <dbReference type="Proteomes" id="UP000799778"/>
    </source>
</evidence>
<dbReference type="InterPro" id="IPR002575">
    <property type="entry name" value="Aminoglycoside_PTrfase"/>
</dbReference>
<accession>A0A6A5XZ75</accession>
<reference evidence="2" key="1">
    <citation type="journal article" date="2020" name="Stud. Mycol.">
        <title>101 Dothideomycetes genomes: a test case for predicting lifestyles and emergence of pathogens.</title>
        <authorList>
            <person name="Haridas S."/>
            <person name="Albert R."/>
            <person name="Binder M."/>
            <person name="Bloem J."/>
            <person name="Labutti K."/>
            <person name="Salamov A."/>
            <person name="Andreopoulos B."/>
            <person name="Baker S."/>
            <person name="Barry K."/>
            <person name="Bills G."/>
            <person name="Bluhm B."/>
            <person name="Cannon C."/>
            <person name="Castanera R."/>
            <person name="Culley D."/>
            <person name="Daum C."/>
            <person name="Ezra D."/>
            <person name="Gonzalez J."/>
            <person name="Henrissat B."/>
            <person name="Kuo A."/>
            <person name="Liang C."/>
            <person name="Lipzen A."/>
            <person name="Lutzoni F."/>
            <person name="Magnuson J."/>
            <person name="Mondo S."/>
            <person name="Nolan M."/>
            <person name="Ohm R."/>
            <person name="Pangilinan J."/>
            <person name="Park H.-J."/>
            <person name="Ramirez L."/>
            <person name="Alfaro M."/>
            <person name="Sun H."/>
            <person name="Tritt A."/>
            <person name="Yoshinaga Y."/>
            <person name="Zwiers L.-H."/>
            <person name="Turgeon B."/>
            <person name="Goodwin S."/>
            <person name="Spatafora J."/>
            <person name="Crous P."/>
            <person name="Grigoriev I."/>
        </authorList>
    </citation>
    <scope>NUCLEOTIDE SEQUENCE</scope>
    <source>
        <strain evidence="2">CBS 175.79</strain>
    </source>
</reference>
<dbReference type="PANTHER" id="PTHR21310:SF58">
    <property type="entry name" value="AMINOGLYCOSIDE PHOSPHOTRANSFERASE DOMAIN-CONTAINING PROTEIN"/>
    <property type="match status" value="1"/>
</dbReference>
<dbReference type="CDD" id="cd05120">
    <property type="entry name" value="APH_ChoK_like"/>
    <property type="match status" value="1"/>
</dbReference>
<dbReference type="OrthoDB" id="2906425at2759"/>
<dbReference type="InterPro" id="IPR011009">
    <property type="entry name" value="Kinase-like_dom_sf"/>
</dbReference>